<dbReference type="Proteomes" id="UP000254764">
    <property type="component" value="Unassembled WGS sequence"/>
</dbReference>
<organism evidence="2 3">
    <name type="scientific">Ciceribacter selenitireducens ATCC BAA-1503</name>
    <dbReference type="NCBI Taxonomy" id="1336235"/>
    <lineage>
        <taxon>Bacteria</taxon>
        <taxon>Pseudomonadati</taxon>
        <taxon>Pseudomonadota</taxon>
        <taxon>Alphaproteobacteria</taxon>
        <taxon>Hyphomicrobiales</taxon>
        <taxon>Rhizobiaceae</taxon>
        <taxon>Ciceribacter</taxon>
    </lineage>
</organism>
<dbReference type="EMBL" id="UEYP01000004">
    <property type="protein sequence ID" value="SSC67422.1"/>
    <property type="molecule type" value="Genomic_DNA"/>
</dbReference>
<dbReference type="STRING" id="1336235.GCA_000518785_00115"/>
<dbReference type="InterPro" id="IPR026816">
    <property type="entry name" value="Flavodoxin_dom"/>
</dbReference>
<proteinExistence type="predicted"/>
<dbReference type="AlphaFoldDB" id="A0A376AHU2"/>
<evidence type="ECO:0000313" key="2">
    <source>
        <dbReference type="EMBL" id="SSC67422.1"/>
    </source>
</evidence>
<dbReference type="PANTHER" id="PTHR38030:SF2">
    <property type="entry name" value="PROTOPORPHYRINOGEN IX DEHYDROGENASE [QUINONE]"/>
    <property type="match status" value="1"/>
</dbReference>
<dbReference type="GO" id="GO:0006783">
    <property type="term" value="P:heme biosynthetic process"/>
    <property type="evidence" value="ECO:0007669"/>
    <property type="project" value="TreeGrafter"/>
</dbReference>
<protein>
    <recommendedName>
        <fullName evidence="1">Flavodoxin domain-containing protein</fullName>
    </recommendedName>
</protein>
<gene>
    <name evidence="2" type="ORF">RHIZ70_3130</name>
</gene>
<reference evidence="3" key="1">
    <citation type="submission" date="2018-07" db="EMBL/GenBank/DDBJ databases">
        <authorList>
            <person name="Peiro R."/>
            <person name="Begona"/>
            <person name="Cbmso G."/>
            <person name="Lopez M."/>
            <person name="Gonzalez S."/>
        </authorList>
    </citation>
    <scope>NUCLEOTIDE SEQUENCE [LARGE SCALE GENOMIC DNA]</scope>
</reference>
<keyword evidence="3" id="KW-1185">Reference proteome</keyword>
<dbReference type="Pfam" id="PF12724">
    <property type="entry name" value="Flavodoxin_5"/>
    <property type="match status" value="1"/>
</dbReference>
<feature type="domain" description="Flavodoxin" evidence="1">
    <location>
        <begin position="4"/>
        <end position="153"/>
    </location>
</feature>
<dbReference type="GO" id="GO:0010181">
    <property type="term" value="F:FMN binding"/>
    <property type="evidence" value="ECO:0007669"/>
    <property type="project" value="TreeGrafter"/>
</dbReference>
<dbReference type="RefSeq" id="WP_115670085.1">
    <property type="nucleotide sequence ID" value="NZ_UEYP01000004.1"/>
</dbReference>
<name>A0A376AHU2_9HYPH</name>
<dbReference type="InterPro" id="IPR029039">
    <property type="entry name" value="Flavoprotein-like_sf"/>
</dbReference>
<dbReference type="PANTHER" id="PTHR38030">
    <property type="entry name" value="PROTOPORPHYRINOGEN IX DEHYDROGENASE [MENAQUINONE]"/>
    <property type="match status" value="1"/>
</dbReference>
<sequence length="178" mass="19918">MIILVGYVSIEGQSKKIAETIAAQIEKGGDRAVLFNVVTGAEYGVDHPEAVILCAPIHAGRYPAPFVDFVERERDWLKSVPSAFVSVSLFIRSEFAEEREEAMHFPDALMAQTGWTPGMVHHAAGALRYTEYDFFKRWMAKRLAEREGAPTDVKQIHEFTDWPALEGFTKQFLAAAKA</sequence>
<dbReference type="OrthoDB" id="9795729at2"/>
<dbReference type="Gene3D" id="3.40.50.360">
    <property type="match status" value="1"/>
</dbReference>
<evidence type="ECO:0000259" key="1">
    <source>
        <dbReference type="Pfam" id="PF12724"/>
    </source>
</evidence>
<dbReference type="InterPro" id="IPR052200">
    <property type="entry name" value="Protoporphyrinogen_IX_DH"/>
</dbReference>
<evidence type="ECO:0000313" key="3">
    <source>
        <dbReference type="Proteomes" id="UP000254764"/>
    </source>
</evidence>
<accession>A0A376AHU2</accession>
<dbReference type="GO" id="GO:0070819">
    <property type="term" value="F:menaquinone-dependent protoporphyrinogen oxidase activity"/>
    <property type="evidence" value="ECO:0007669"/>
    <property type="project" value="TreeGrafter"/>
</dbReference>
<dbReference type="SUPFAM" id="SSF52218">
    <property type="entry name" value="Flavoproteins"/>
    <property type="match status" value="1"/>
</dbReference>